<name>A0A556MKE4_9SPHI</name>
<accession>A0A556MKE4</accession>
<sequence>MKFLAILQIVCILFLSAYSTNAKTAAHTAKTACCEKFGKTEKCPKSGQKQNDCDGHACSMLLTCGICGFLTVEPVTVKPATFIILKDPVTTYKAGNPAGYFPSDWKPPKV</sequence>
<evidence type="ECO:0000313" key="3">
    <source>
        <dbReference type="Proteomes" id="UP000318733"/>
    </source>
</evidence>
<keyword evidence="3" id="KW-1185">Reference proteome</keyword>
<feature type="signal peptide" evidence="1">
    <location>
        <begin position="1"/>
        <end position="22"/>
    </location>
</feature>
<comment type="caution">
    <text evidence="2">The sequence shown here is derived from an EMBL/GenBank/DDBJ whole genome shotgun (WGS) entry which is preliminary data.</text>
</comment>
<protein>
    <recommendedName>
        <fullName evidence="4">Membrane or secreted protein</fullName>
    </recommendedName>
</protein>
<gene>
    <name evidence="2" type="ORF">FO440_11410</name>
</gene>
<keyword evidence="1" id="KW-0732">Signal</keyword>
<dbReference type="OrthoDB" id="798993at2"/>
<evidence type="ECO:0000313" key="2">
    <source>
        <dbReference type="EMBL" id="TSJ40360.1"/>
    </source>
</evidence>
<organism evidence="2 3">
    <name type="scientific">Mucilaginibacter corticis</name>
    <dbReference type="NCBI Taxonomy" id="2597670"/>
    <lineage>
        <taxon>Bacteria</taxon>
        <taxon>Pseudomonadati</taxon>
        <taxon>Bacteroidota</taxon>
        <taxon>Sphingobacteriia</taxon>
        <taxon>Sphingobacteriales</taxon>
        <taxon>Sphingobacteriaceae</taxon>
        <taxon>Mucilaginibacter</taxon>
    </lineage>
</organism>
<feature type="chain" id="PRO_5021964038" description="Membrane or secreted protein" evidence="1">
    <location>
        <begin position="23"/>
        <end position="110"/>
    </location>
</feature>
<dbReference type="Proteomes" id="UP000318733">
    <property type="component" value="Unassembled WGS sequence"/>
</dbReference>
<dbReference type="EMBL" id="VLPK01000002">
    <property type="protein sequence ID" value="TSJ40360.1"/>
    <property type="molecule type" value="Genomic_DNA"/>
</dbReference>
<dbReference type="RefSeq" id="WP_144248398.1">
    <property type="nucleotide sequence ID" value="NZ_VLPK01000002.1"/>
</dbReference>
<proteinExistence type="predicted"/>
<dbReference type="AlphaFoldDB" id="A0A556MKE4"/>
<evidence type="ECO:0000256" key="1">
    <source>
        <dbReference type="SAM" id="SignalP"/>
    </source>
</evidence>
<evidence type="ECO:0008006" key="4">
    <source>
        <dbReference type="Google" id="ProtNLM"/>
    </source>
</evidence>
<reference evidence="2 3" key="1">
    <citation type="submission" date="2019-07" db="EMBL/GenBank/DDBJ databases">
        <authorList>
            <person name="Huq M.A."/>
        </authorList>
    </citation>
    <scope>NUCLEOTIDE SEQUENCE [LARGE SCALE GENOMIC DNA]</scope>
    <source>
        <strain evidence="2 3">MAH-19</strain>
    </source>
</reference>